<feature type="compositionally biased region" description="Polar residues" evidence="1">
    <location>
        <begin position="218"/>
        <end position="239"/>
    </location>
</feature>
<evidence type="ECO:0000313" key="4">
    <source>
        <dbReference type="Proteomes" id="UP000502041"/>
    </source>
</evidence>
<evidence type="ECO:0000256" key="2">
    <source>
        <dbReference type="SAM" id="Phobius"/>
    </source>
</evidence>
<keyword evidence="4" id="KW-1185">Reference proteome</keyword>
<evidence type="ECO:0000256" key="1">
    <source>
        <dbReference type="SAM" id="MobiDB-lite"/>
    </source>
</evidence>
<evidence type="ECO:0000313" key="3">
    <source>
        <dbReference type="EMBL" id="QJC56918.1"/>
    </source>
</evidence>
<keyword evidence="2" id="KW-0812">Transmembrane</keyword>
<name>A0A6H2HAL5_9BURK</name>
<reference evidence="3 4" key="1">
    <citation type="submission" date="2020-04" db="EMBL/GenBank/DDBJ databases">
        <title>Complete genome of a Psychrophilic, Marine, Gas Vacuolate Bacterium Polaromonas vacuolata KCTC 22033T.</title>
        <authorList>
            <person name="Hwang K."/>
            <person name="Kim K.M."/>
        </authorList>
    </citation>
    <scope>NUCLEOTIDE SEQUENCE [LARGE SCALE GENOMIC DNA]</scope>
    <source>
        <strain evidence="3 4">KCTC 22033</strain>
    </source>
</reference>
<keyword evidence="2" id="KW-1133">Transmembrane helix</keyword>
<feature type="transmembrane region" description="Helical" evidence="2">
    <location>
        <begin position="38"/>
        <end position="58"/>
    </location>
</feature>
<feature type="region of interest" description="Disordered" evidence="1">
    <location>
        <begin position="207"/>
        <end position="239"/>
    </location>
</feature>
<keyword evidence="2" id="KW-0472">Membrane</keyword>
<proteinExistence type="predicted"/>
<dbReference type="AlphaFoldDB" id="A0A6H2HAL5"/>
<accession>A0A6H2HAL5</accession>
<sequence length="239" mass="25628">MTLKVVRKARIEMANPMRNGESVRPSTQIFRSVKAAGFAYVLLLALIAVIALLASSAIRLGAQMARRDAEQSLLFVGSEFSSALRSYAAFANAPHSSVPLSSALPAAAALRGPRTLEELLKDNRSPGLKRHLRKIYADPMTGLENWGLVKDPAGFIVGVYSLAPGRPIQQTGFDTRFSNFEEAQSYADWVFALSILPALSSVSSAPSIPTSAPRPSVSPLSFKSGVSTDNSPLQPNTNR</sequence>
<dbReference type="KEGG" id="pvac:HC248_02229"/>
<dbReference type="RefSeq" id="WP_202882372.1">
    <property type="nucleotide sequence ID" value="NZ_CP051461.1"/>
</dbReference>
<protein>
    <submittedName>
        <fullName evidence="3">Uncharacterized protein</fullName>
    </submittedName>
</protein>
<gene>
    <name evidence="3" type="ORF">HC248_02229</name>
</gene>
<dbReference type="Proteomes" id="UP000502041">
    <property type="component" value="Chromosome"/>
</dbReference>
<dbReference type="EMBL" id="CP051461">
    <property type="protein sequence ID" value="QJC56918.1"/>
    <property type="molecule type" value="Genomic_DNA"/>
</dbReference>
<organism evidence="3 4">
    <name type="scientific">Polaromonas vacuolata</name>
    <dbReference type="NCBI Taxonomy" id="37448"/>
    <lineage>
        <taxon>Bacteria</taxon>
        <taxon>Pseudomonadati</taxon>
        <taxon>Pseudomonadota</taxon>
        <taxon>Betaproteobacteria</taxon>
        <taxon>Burkholderiales</taxon>
        <taxon>Comamonadaceae</taxon>
        <taxon>Polaromonas</taxon>
    </lineage>
</organism>